<name>R0E1Z1_RALPI</name>
<accession>R0E1Z1</accession>
<proteinExistence type="predicted"/>
<dbReference type="Proteomes" id="UP000013280">
    <property type="component" value="Unassembled WGS sequence"/>
</dbReference>
<dbReference type="AlphaFoldDB" id="R0E1Z1"/>
<comment type="caution">
    <text evidence="1">The sequence shown here is derived from an EMBL/GenBank/DDBJ whole genome shotgun (WGS) entry which is preliminary data.</text>
</comment>
<sequence>MAYGPQAGLEIVDTLPAEPALRSYHLLPSVRADFLARLNRLESARVEYERPAALTHNRQERALLLERAAGCTTRG</sequence>
<organism evidence="1 2">
    <name type="scientific">Ralstonia pickettii OR214</name>
    <dbReference type="NCBI Taxonomy" id="1264675"/>
    <lineage>
        <taxon>Bacteria</taxon>
        <taxon>Pseudomonadati</taxon>
        <taxon>Pseudomonadota</taxon>
        <taxon>Betaproteobacteria</taxon>
        <taxon>Burkholderiales</taxon>
        <taxon>Burkholderiaceae</taxon>
        <taxon>Ralstonia</taxon>
    </lineage>
</organism>
<dbReference type="EMBL" id="APMQ01000016">
    <property type="protein sequence ID" value="ENZ75557.1"/>
    <property type="molecule type" value="Genomic_DNA"/>
</dbReference>
<protein>
    <submittedName>
        <fullName evidence="1">Uncharacterized protein</fullName>
    </submittedName>
</protein>
<dbReference type="PANTHER" id="PTHR47756">
    <property type="entry name" value="BLL6612 PROTEIN-RELATED"/>
    <property type="match status" value="1"/>
</dbReference>
<evidence type="ECO:0000313" key="2">
    <source>
        <dbReference type="Proteomes" id="UP000013280"/>
    </source>
</evidence>
<reference evidence="1 2" key="1">
    <citation type="journal article" date="2013" name="Genome Announc.">
        <title>Draft Genome Sequence for Ralstonia sp. Strain OR214, a Bacterium with Potential for Bioremediation.</title>
        <authorList>
            <person name="Utturkar S.M."/>
            <person name="Bollmann A."/>
            <person name="Brzoska R.M."/>
            <person name="Klingeman D.M."/>
            <person name="Epstein S.E."/>
            <person name="Palumbo A.V."/>
            <person name="Brown S.D."/>
        </authorList>
    </citation>
    <scope>NUCLEOTIDE SEQUENCE [LARGE SCALE GENOMIC DNA]</scope>
    <source>
        <strain evidence="1 2">OR214</strain>
    </source>
</reference>
<gene>
    <name evidence="1" type="ORF">OR214_04542</name>
</gene>
<dbReference type="RefSeq" id="WP_004634987.1">
    <property type="nucleotide sequence ID" value="NZ_APMQ01000016.1"/>
</dbReference>
<evidence type="ECO:0000313" key="1">
    <source>
        <dbReference type="EMBL" id="ENZ75557.1"/>
    </source>
</evidence>
<dbReference type="PANTHER" id="PTHR47756:SF1">
    <property type="entry name" value="BLL0085 PROTEIN"/>
    <property type="match status" value="1"/>
</dbReference>
<dbReference type="PATRIC" id="fig|1264675.3.peg.4481"/>